<name>A0A2T3NET7_9GAMM</name>
<gene>
    <name evidence="2" type="ORF">C9I98_22495</name>
</gene>
<reference evidence="2 3" key="1">
    <citation type="submission" date="2018-01" db="EMBL/GenBank/DDBJ databases">
        <title>Whole genome sequencing of Histamine producing bacteria.</title>
        <authorList>
            <person name="Butler K."/>
        </authorList>
    </citation>
    <scope>NUCLEOTIDE SEQUENCE [LARGE SCALE GENOMIC DNA]</scope>
    <source>
        <strain evidence="2 3">DSM 100436</strain>
    </source>
</reference>
<proteinExistence type="predicted"/>
<sequence>MAKSLCKYRRIEIADKFAEISKIVSMPNFICSSCARVARDKGYLCKPSSLSVRSAAPVAVSAPTPAASEAEAKSHLAALSVIEHEQPITAPQVTKKQAKKLKKVAKKKHKSLKKAAKAVKQYDKAMQKAKQALQM</sequence>
<dbReference type="RefSeq" id="WP_036819472.1">
    <property type="nucleotide sequence ID" value="NZ_JGVO01000220.1"/>
</dbReference>
<keyword evidence="1" id="KW-0175">Coiled coil</keyword>
<dbReference type="AlphaFoldDB" id="A0A2T3NET7"/>
<protein>
    <submittedName>
        <fullName evidence="2">Uncharacterized protein</fullName>
    </submittedName>
</protein>
<evidence type="ECO:0000313" key="2">
    <source>
        <dbReference type="EMBL" id="PSW13070.1"/>
    </source>
</evidence>
<feature type="coiled-coil region" evidence="1">
    <location>
        <begin position="95"/>
        <end position="132"/>
    </location>
</feature>
<accession>A0A2T3NET7</accession>
<dbReference type="EMBL" id="PYMA01000020">
    <property type="protein sequence ID" value="PSW13070.1"/>
    <property type="molecule type" value="Genomic_DNA"/>
</dbReference>
<evidence type="ECO:0000313" key="3">
    <source>
        <dbReference type="Proteomes" id="UP000241771"/>
    </source>
</evidence>
<dbReference type="OrthoDB" id="5398457at2"/>
<organism evidence="2 3">
    <name type="scientific">Photobacterium sanctipauli</name>
    <dbReference type="NCBI Taxonomy" id="1342794"/>
    <lineage>
        <taxon>Bacteria</taxon>
        <taxon>Pseudomonadati</taxon>
        <taxon>Pseudomonadota</taxon>
        <taxon>Gammaproteobacteria</taxon>
        <taxon>Vibrionales</taxon>
        <taxon>Vibrionaceae</taxon>
        <taxon>Photobacterium</taxon>
    </lineage>
</organism>
<dbReference type="Proteomes" id="UP000241771">
    <property type="component" value="Unassembled WGS sequence"/>
</dbReference>
<comment type="caution">
    <text evidence="2">The sequence shown here is derived from an EMBL/GenBank/DDBJ whole genome shotgun (WGS) entry which is preliminary data.</text>
</comment>
<keyword evidence="3" id="KW-1185">Reference proteome</keyword>
<evidence type="ECO:0000256" key="1">
    <source>
        <dbReference type="SAM" id="Coils"/>
    </source>
</evidence>